<feature type="compositionally biased region" description="Polar residues" evidence="1">
    <location>
        <begin position="91"/>
        <end position="100"/>
    </location>
</feature>
<dbReference type="PANTHER" id="PTHR33090">
    <property type="entry name" value="DUF3774 DOMAIN PROTEIN-RELATED"/>
    <property type="match status" value="1"/>
</dbReference>
<reference evidence="2 3" key="1">
    <citation type="submission" date="2019-01" db="EMBL/GenBank/DDBJ databases">
        <title>Sequencing of cultivated peanut Arachis hypogaea provides insights into genome evolution and oil improvement.</title>
        <authorList>
            <person name="Chen X."/>
        </authorList>
    </citation>
    <scope>NUCLEOTIDE SEQUENCE [LARGE SCALE GENOMIC DNA]</scope>
    <source>
        <strain evidence="3">cv. Fuhuasheng</strain>
        <tissue evidence="2">Leaves</tissue>
    </source>
</reference>
<evidence type="ECO:0000256" key="1">
    <source>
        <dbReference type="SAM" id="MobiDB-lite"/>
    </source>
</evidence>
<protein>
    <recommendedName>
        <fullName evidence="4">Wound-responsive family protein</fullName>
    </recommendedName>
</protein>
<dbReference type="AlphaFoldDB" id="A0A445BX43"/>
<feature type="region of interest" description="Disordered" evidence="1">
    <location>
        <begin position="75"/>
        <end position="100"/>
    </location>
</feature>
<dbReference type="STRING" id="3818.A0A445BX43"/>
<keyword evidence="3" id="KW-1185">Reference proteome</keyword>
<evidence type="ECO:0008006" key="4">
    <source>
        <dbReference type="Google" id="ProtNLM"/>
    </source>
</evidence>
<evidence type="ECO:0000313" key="3">
    <source>
        <dbReference type="Proteomes" id="UP000289738"/>
    </source>
</evidence>
<organism evidence="2 3">
    <name type="scientific">Arachis hypogaea</name>
    <name type="common">Peanut</name>
    <dbReference type="NCBI Taxonomy" id="3818"/>
    <lineage>
        <taxon>Eukaryota</taxon>
        <taxon>Viridiplantae</taxon>
        <taxon>Streptophyta</taxon>
        <taxon>Embryophyta</taxon>
        <taxon>Tracheophyta</taxon>
        <taxon>Spermatophyta</taxon>
        <taxon>Magnoliopsida</taxon>
        <taxon>eudicotyledons</taxon>
        <taxon>Gunneridae</taxon>
        <taxon>Pentapetalae</taxon>
        <taxon>rosids</taxon>
        <taxon>fabids</taxon>
        <taxon>Fabales</taxon>
        <taxon>Fabaceae</taxon>
        <taxon>Papilionoideae</taxon>
        <taxon>50 kb inversion clade</taxon>
        <taxon>dalbergioids sensu lato</taxon>
        <taxon>Dalbergieae</taxon>
        <taxon>Pterocarpus clade</taxon>
        <taxon>Arachis</taxon>
    </lineage>
</organism>
<evidence type="ECO:0000313" key="2">
    <source>
        <dbReference type="EMBL" id="RYR43300.1"/>
    </source>
</evidence>
<dbReference type="EMBL" id="SDMP01000008">
    <property type="protein sequence ID" value="RYR43300.1"/>
    <property type="molecule type" value="Genomic_DNA"/>
</dbReference>
<dbReference type="InterPro" id="IPR022251">
    <property type="entry name" value="DUF3774_wound-induced"/>
</dbReference>
<gene>
    <name evidence="2" type="ORF">Ahy_A08g039728</name>
</gene>
<proteinExistence type="predicted"/>
<name>A0A445BX43_ARAHY</name>
<dbReference type="Proteomes" id="UP000289738">
    <property type="component" value="Chromosome A08"/>
</dbReference>
<comment type="caution">
    <text evidence="2">The sequence shown here is derived from an EMBL/GenBank/DDBJ whole genome shotgun (WGS) entry which is preliminary data.</text>
</comment>
<dbReference type="Pfam" id="PF12609">
    <property type="entry name" value="DUF3774"/>
    <property type="match status" value="1"/>
</dbReference>
<accession>A0A445BX43</accession>
<sequence>MCRGVMAVASTTVGVMEVLKDQGYCSFNYYLNTEMCRGVMAVASTTIGVVEVLKDQGYCRWNTTMKSLAQGAKNHVKSAQQKANSNKKKMPQQSSSASSVIANKLRDEIDDIEHFKKAEESLRTVMYLSTWGPNT</sequence>